<dbReference type="InterPro" id="IPR000073">
    <property type="entry name" value="AB_hydrolase_1"/>
</dbReference>
<accession>A0A9W9HBI5</accession>
<keyword evidence="3" id="KW-1185">Reference proteome</keyword>
<dbReference type="OrthoDB" id="1263307at2759"/>
<dbReference type="PANTHER" id="PTHR37017:SF11">
    <property type="entry name" value="ESTERASE_LIPASE_THIOESTERASE DOMAIN-CONTAINING PROTEIN"/>
    <property type="match status" value="1"/>
</dbReference>
<dbReference type="GO" id="GO:0072330">
    <property type="term" value="P:monocarboxylic acid biosynthetic process"/>
    <property type="evidence" value="ECO:0007669"/>
    <property type="project" value="UniProtKB-ARBA"/>
</dbReference>
<dbReference type="Gene3D" id="3.40.50.1820">
    <property type="entry name" value="alpha/beta hydrolase"/>
    <property type="match status" value="1"/>
</dbReference>
<dbReference type="AlphaFoldDB" id="A0A9W9HBI5"/>
<reference evidence="2" key="1">
    <citation type="submission" date="2022-11" db="EMBL/GenBank/DDBJ databases">
        <authorList>
            <person name="Petersen C."/>
        </authorList>
    </citation>
    <scope>NUCLEOTIDE SEQUENCE</scope>
    <source>
        <strain evidence="2">IBT 22155</strain>
    </source>
</reference>
<dbReference type="InterPro" id="IPR029058">
    <property type="entry name" value="AB_hydrolase_fold"/>
</dbReference>
<proteinExistence type="predicted"/>
<dbReference type="RefSeq" id="XP_056524949.1">
    <property type="nucleotide sequence ID" value="XM_056662836.1"/>
</dbReference>
<organism evidence="2 3">
    <name type="scientific">Penicillium bovifimosum</name>
    <dbReference type="NCBI Taxonomy" id="126998"/>
    <lineage>
        <taxon>Eukaryota</taxon>
        <taxon>Fungi</taxon>
        <taxon>Dikarya</taxon>
        <taxon>Ascomycota</taxon>
        <taxon>Pezizomycotina</taxon>
        <taxon>Eurotiomycetes</taxon>
        <taxon>Eurotiomycetidae</taxon>
        <taxon>Eurotiales</taxon>
        <taxon>Aspergillaceae</taxon>
        <taxon>Penicillium</taxon>
    </lineage>
</organism>
<name>A0A9W9HBI5_9EURO</name>
<dbReference type="EMBL" id="JAPQKL010000002">
    <property type="protein sequence ID" value="KAJ5143305.1"/>
    <property type="molecule type" value="Genomic_DNA"/>
</dbReference>
<evidence type="ECO:0000313" key="2">
    <source>
        <dbReference type="EMBL" id="KAJ5143305.1"/>
    </source>
</evidence>
<reference evidence="2" key="2">
    <citation type="journal article" date="2023" name="IMA Fungus">
        <title>Comparative genomic study of the Penicillium genus elucidates a diverse pangenome and 15 lateral gene transfer events.</title>
        <authorList>
            <person name="Petersen C."/>
            <person name="Sorensen T."/>
            <person name="Nielsen M.R."/>
            <person name="Sondergaard T.E."/>
            <person name="Sorensen J.L."/>
            <person name="Fitzpatrick D.A."/>
            <person name="Frisvad J.C."/>
            <person name="Nielsen K.L."/>
        </authorList>
    </citation>
    <scope>NUCLEOTIDE SEQUENCE</scope>
    <source>
        <strain evidence="2">IBT 22155</strain>
    </source>
</reference>
<dbReference type="InterPro" id="IPR052897">
    <property type="entry name" value="Sec-Metab_Biosynth_Hydrolase"/>
</dbReference>
<sequence length="281" mass="30470">MTSKSFAVVLSHGSWHTPEPYQALLNALTEKGIEVHCPQRATCDLSQLNVGNVDNPDFNRKAPPGGYPLASDDAAELGVLLDKLIAQGKSILLAGHSSGGWVAAEAAQPARQYPVRAREGRPGGIIGLFLIGAFVLPEGQSVHSFSQRPDGTVAESPFKRYHKHGSDGLETVVDAEKYLFNELDQASAKKWASKLTAAPLMKSPLTHNPYDVLPCAYVILEKDCAIPPDLQEQMATSQSKPFTTYRAPCDHSPHLSWTNELAQKIEEFGDKVVTESGIRAD</sequence>
<dbReference type="GO" id="GO:0017000">
    <property type="term" value="P:antibiotic biosynthetic process"/>
    <property type="evidence" value="ECO:0007669"/>
    <property type="project" value="UniProtKB-ARBA"/>
</dbReference>
<dbReference type="Pfam" id="PF12697">
    <property type="entry name" value="Abhydrolase_6"/>
    <property type="match status" value="1"/>
</dbReference>
<dbReference type="Proteomes" id="UP001149079">
    <property type="component" value="Unassembled WGS sequence"/>
</dbReference>
<protein>
    <recommendedName>
        <fullName evidence="1">AB hydrolase-1 domain-containing protein</fullName>
    </recommendedName>
</protein>
<comment type="caution">
    <text evidence="2">The sequence shown here is derived from an EMBL/GenBank/DDBJ whole genome shotgun (WGS) entry which is preliminary data.</text>
</comment>
<dbReference type="PANTHER" id="PTHR37017">
    <property type="entry name" value="AB HYDROLASE-1 DOMAIN-CONTAINING PROTEIN-RELATED"/>
    <property type="match status" value="1"/>
</dbReference>
<dbReference type="SUPFAM" id="SSF53474">
    <property type="entry name" value="alpha/beta-Hydrolases"/>
    <property type="match status" value="1"/>
</dbReference>
<evidence type="ECO:0000259" key="1">
    <source>
        <dbReference type="Pfam" id="PF12697"/>
    </source>
</evidence>
<gene>
    <name evidence="2" type="ORF">N7515_002092</name>
</gene>
<feature type="domain" description="AB hydrolase-1" evidence="1">
    <location>
        <begin position="8"/>
        <end position="262"/>
    </location>
</feature>
<evidence type="ECO:0000313" key="3">
    <source>
        <dbReference type="Proteomes" id="UP001149079"/>
    </source>
</evidence>
<dbReference type="GeneID" id="81402006"/>